<feature type="coiled-coil region" evidence="1">
    <location>
        <begin position="48"/>
        <end position="103"/>
    </location>
</feature>
<protein>
    <submittedName>
        <fullName evidence="3">Uncharacterized protein</fullName>
    </submittedName>
</protein>
<dbReference type="AlphaFoldDB" id="A0A7S2C4S3"/>
<keyword evidence="1" id="KW-0175">Coiled coil</keyword>
<dbReference type="EMBL" id="HBGQ01031173">
    <property type="protein sequence ID" value="CAD9415007.1"/>
    <property type="molecule type" value="Transcribed_RNA"/>
</dbReference>
<evidence type="ECO:0000313" key="3">
    <source>
        <dbReference type="EMBL" id="CAD9415007.1"/>
    </source>
</evidence>
<reference evidence="3" key="1">
    <citation type="submission" date="2021-01" db="EMBL/GenBank/DDBJ databases">
        <authorList>
            <person name="Corre E."/>
            <person name="Pelletier E."/>
            <person name="Niang G."/>
            <person name="Scheremetjew M."/>
            <person name="Finn R."/>
            <person name="Kale V."/>
            <person name="Holt S."/>
            <person name="Cochrane G."/>
            <person name="Meng A."/>
            <person name="Brown T."/>
            <person name="Cohen L."/>
        </authorList>
    </citation>
    <scope>NUCLEOTIDE SEQUENCE</scope>
    <source>
        <strain evidence="3">CCMP2222</strain>
    </source>
</reference>
<evidence type="ECO:0000256" key="2">
    <source>
        <dbReference type="SAM" id="MobiDB-lite"/>
    </source>
</evidence>
<evidence type="ECO:0000256" key="1">
    <source>
        <dbReference type="SAM" id="Coils"/>
    </source>
</evidence>
<feature type="region of interest" description="Disordered" evidence="2">
    <location>
        <begin position="1"/>
        <end position="23"/>
    </location>
</feature>
<name>A0A7S2C4S3_9DINO</name>
<accession>A0A7S2C4S3</accession>
<sequence length="231" mass="25481">MAQSSLESVEEGEEDREEEDLDQELDIVATPIEGLPGNSVVSGLVVRAETAERRAEAWKATADKAQAEVRKLRAKLHEFRADMARIEERAVRAEQAVRGAESAEAWASWAEAEERAVRAESEVLRLHCELEAFRTAMLGEDKILSSAPPPVVRLDEFETAPGNEFPTEYGLRPCCSYSCGCLRFSAERLCANLSSLLCRPVRWSRDKALHLAGKPAPALVQPAVAPPSPWQ</sequence>
<feature type="compositionally biased region" description="Acidic residues" evidence="2">
    <location>
        <begin position="8"/>
        <end position="23"/>
    </location>
</feature>
<proteinExistence type="predicted"/>
<gene>
    <name evidence="3" type="ORF">AAND1436_LOCUS15401</name>
</gene>
<organism evidence="3">
    <name type="scientific">Alexandrium andersonii</name>
    <dbReference type="NCBI Taxonomy" id="327968"/>
    <lineage>
        <taxon>Eukaryota</taxon>
        <taxon>Sar</taxon>
        <taxon>Alveolata</taxon>
        <taxon>Dinophyceae</taxon>
        <taxon>Gonyaulacales</taxon>
        <taxon>Pyrocystaceae</taxon>
        <taxon>Alexandrium</taxon>
    </lineage>
</organism>